<protein>
    <submittedName>
        <fullName evidence="1">16377_t:CDS:1</fullName>
    </submittedName>
</protein>
<dbReference type="Proteomes" id="UP000789702">
    <property type="component" value="Unassembled WGS sequence"/>
</dbReference>
<sequence length="56" mass="6388">FIAVYRNVTSSSSKNSDDYGELLARGSLCVRFIFLEAPKNKTNMQDHKRPTRKSPL</sequence>
<keyword evidence="2" id="KW-1185">Reference proteome</keyword>
<comment type="caution">
    <text evidence="1">The sequence shown here is derived from an EMBL/GenBank/DDBJ whole genome shotgun (WGS) entry which is preliminary data.</text>
</comment>
<gene>
    <name evidence="1" type="ORF">DHETER_LOCUS8904</name>
</gene>
<proteinExistence type="predicted"/>
<name>A0ACA9NF06_9GLOM</name>
<dbReference type="EMBL" id="CAJVPU010014823">
    <property type="protein sequence ID" value="CAG8642429.1"/>
    <property type="molecule type" value="Genomic_DNA"/>
</dbReference>
<organism evidence="1 2">
    <name type="scientific">Dentiscutata heterogama</name>
    <dbReference type="NCBI Taxonomy" id="1316150"/>
    <lineage>
        <taxon>Eukaryota</taxon>
        <taxon>Fungi</taxon>
        <taxon>Fungi incertae sedis</taxon>
        <taxon>Mucoromycota</taxon>
        <taxon>Glomeromycotina</taxon>
        <taxon>Glomeromycetes</taxon>
        <taxon>Diversisporales</taxon>
        <taxon>Gigasporaceae</taxon>
        <taxon>Dentiscutata</taxon>
    </lineage>
</organism>
<accession>A0ACA9NF06</accession>
<evidence type="ECO:0000313" key="2">
    <source>
        <dbReference type="Proteomes" id="UP000789702"/>
    </source>
</evidence>
<reference evidence="1" key="1">
    <citation type="submission" date="2021-06" db="EMBL/GenBank/DDBJ databases">
        <authorList>
            <person name="Kallberg Y."/>
            <person name="Tangrot J."/>
            <person name="Rosling A."/>
        </authorList>
    </citation>
    <scope>NUCLEOTIDE SEQUENCE</scope>
    <source>
        <strain evidence="1">IL203A</strain>
    </source>
</reference>
<feature type="non-terminal residue" evidence="1">
    <location>
        <position position="1"/>
    </location>
</feature>
<evidence type="ECO:0000313" key="1">
    <source>
        <dbReference type="EMBL" id="CAG8642429.1"/>
    </source>
</evidence>